<accession>A0AAV9E3T2</accession>
<reference evidence="2" key="2">
    <citation type="submission" date="2023-06" db="EMBL/GenBank/DDBJ databases">
        <authorList>
            <person name="Ma L."/>
            <person name="Liu K.-W."/>
            <person name="Li Z."/>
            <person name="Hsiao Y.-Y."/>
            <person name="Qi Y."/>
            <person name="Fu T."/>
            <person name="Tang G."/>
            <person name="Zhang D."/>
            <person name="Sun W.-H."/>
            <person name="Liu D.-K."/>
            <person name="Li Y."/>
            <person name="Chen G.-Z."/>
            <person name="Liu X.-D."/>
            <person name="Liao X.-Y."/>
            <person name="Jiang Y.-T."/>
            <person name="Yu X."/>
            <person name="Hao Y."/>
            <person name="Huang J."/>
            <person name="Zhao X.-W."/>
            <person name="Ke S."/>
            <person name="Chen Y.-Y."/>
            <person name="Wu W.-L."/>
            <person name="Hsu J.-L."/>
            <person name="Lin Y.-F."/>
            <person name="Huang M.-D."/>
            <person name="Li C.-Y."/>
            <person name="Huang L."/>
            <person name="Wang Z.-W."/>
            <person name="Zhao X."/>
            <person name="Zhong W.-Y."/>
            <person name="Peng D.-H."/>
            <person name="Ahmad S."/>
            <person name="Lan S."/>
            <person name="Zhang J.-S."/>
            <person name="Tsai W.-C."/>
            <person name="Van De Peer Y."/>
            <person name="Liu Z.-J."/>
        </authorList>
    </citation>
    <scope>NUCLEOTIDE SEQUENCE</scope>
    <source>
        <strain evidence="2">CP</strain>
        <tissue evidence="2">Leaves</tissue>
    </source>
</reference>
<feature type="region of interest" description="Disordered" evidence="1">
    <location>
        <begin position="1"/>
        <end position="21"/>
    </location>
</feature>
<organism evidence="2 3">
    <name type="scientific">Acorus calamus</name>
    <name type="common">Sweet flag</name>
    <dbReference type="NCBI Taxonomy" id="4465"/>
    <lineage>
        <taxon>Eukaryota</taxon>
        <taxon>Viridiplantae</taxon>
        <taxon>Streptophyta</taxon>
        <taxon>Embryophyta</taxon>
        <taxon>Tracheophyta</taxon>
        <taxon>Spermatophyta</taxon>
        <taxon>Magnoliopsida</taxon>
        <taxon>Liliopsida</taxon>
        <taxon>Acoraceae</taxon>
        <taxon>Acorus</taxon>
    </lineage>
</organism>
<gene>
    <name evidence="2" type="ORF">QJS10_CPA09g00682</name>
</gene>
<comment type="caution">
    <text evidence="2">The sequence shown here is derived from an EMBL/GenBank/DDBJ whole genome shotgun (WGS) entry which is preliminary data.</text>
</comment>
<evidence type="ECO:0000313" key="3">
    <source>
        <dbReference type="Proteomes" id="UP001180020"/>
    </source>
</evidence>
<evidence type="ECO:0000313" key="2">
    <source>
        <dbReference type="EMBL" id="KAK1308105.1"/>
    </source>
</evidence>
<dbReference type="PANTHER" id="PTHR38378:SF3">
    <property type="entry name" value="MYOSIN HEAVY CHAIN-LIKE PROTEIN"/>
    <property type="match status" value="1"/>
</dbReference>
<sequence length="94" mass="10506">MSRSFAFPLPSPKSMPSSPEKHQIDLNLDGCMLGVAANVKLLLKLIQDHSDACNKNAVDHSRRSQIVTTMITIIDDIRSRIDVVPCRPVPELRR</sequence>
<dbReference type="EMBL" id="JAUJYO010000009">
    <property type="protein sequence ID" value="KAK1308105.1"/>
    <property type="molecule type" value="Genomic_DNA"/>
</dbReference>
<dbReference type="PANTHER" id="PTHR38378">
    <property type="entry name" value="MYOSIN HEAVY CHAIN-LIKE PROTEIN"/>
    <property type="match status" value="1"/>
</dbReference>
<protein>
    <submittedName>
        <fullName evidence="2">Uncharacterized protein</fullName>
    </submittedName>
</protein>
<evidence type="ECO:0000256" key="1">
    <source>
        <dbReference type="SAM" id="MobiDB-lite"/>
    </source>
</evidence>
<dbReference type="AlphaFoldDB" id="A0AAV9E3T2"/>
<reference evidence="2" key="1">
    <citation type="journal article" date="2023" name="Nat. Commun.">
        <title>Diploid and tetraploid genomes of Acorus and the evolution of monocots.</title>
        <authorList>
            <person name="Ma L."/>
            <person name="Liu K.W."/>
            <person name="Li Z."/>
            <person name="Hsiao Y.Y."/>
            <person name="Qi Y."/>
            <person name="Fu T."/>
            <person name="Tang G.D."/>
            <person name="Zhang D."/>
            <person name="Sun W.H."/>
            <person name="Liu D.K."/>
            <person name="Li Y."/>
            <person name="Chen G.Z."/>
            <person name="Liu X.D."/>
            <person name="Liao X.Y."/>
            <person name="Jiang Y.T."/>
            <person name="Yu X."/>
            <person name="Hao Y."/>
            <person name="Huang J."/>
            <person name="Zhao X.W."/>
            <person name="Ke S."/>
            <person name="Chen Y.Y."/>
            <person name="Wu W.L."/>
            <person name="Hsu J.L."/>
            <person name="Lin Y.F."/>
            <person name="Huang M.D."/>
            <person name="Li C.Y."/>
            <person name="Huang L."/>
            <person name="Wang Z.W."/>
            <person name="Zhao X."/>
            <person name="Zhong W.Y."/>
            <person name="Peng D.H."/>
            <person name="Ahmad S."/>
            <person name="Lan S."/>
            <person name="Zhang J.S."/>
            <person name="Tsai W.C."/>
            <person name="Van de Peer Y."/>
            <person name="Liu Z.J."/>
        </authorList>
    </citation>
    <scope>NUCLEOTIDE SEQUENCE</scope>
    <source>
        <strain evidence="2">CP</strain>
    </source>
</reference>
<proteinExistence type="predicted"/>
<keyword evidence="3" id="KW-1185">Reference proteome</keyword>
<dbReference type="Proteomes" id="UP001180020">
    <property type="component" value="Unassembled WGS sequence"/>
</dbReference>
<name>A0AAV9E3T2_ACOCL</name>